<evidence type="ECO:0000313" key="12">
    <source>
        <dbReference type="Proteomes" id="UP000025227"/>
    </source>
</evidence>
<keyword evidence="4" id="KW-0378">Hydrolase</keyword>
<organism evidence="12 13">
    <name type="scientific">Haemonchus contortus</name>
    <name type="common">Barber pole worm</name>
    <dbReference type="NCBI Taxonomy" id="6289"/>
    <lineage>
        <taxon>Eukaryota</taxon>
        <taxon>Metazoa</taxon>
        <taxon>Ecdysozoa</taxon>
        <taxon>Nematoda</taxon>
        <taxon>Chromadorea</taxon>
        <taxon>Rhabditida</taxon>
        <taxon>Rhabditina</taxon>
        <taxon>Rhabditomorpha</taxon>
        <taxon>Strongyloidea</taxon>
        <taxon>Trichostrongylidae</taxon>
        <taxon>Haemonchus</taxon>
    </lineage>
</organism>
<dbReference type="InterPro" id="IPR000668">
    <property type="entry name" value="Peptidase_C1A_C"/>
</dbReference>
<keyword evidence="3 10" id="KW-0732">Signal</keyword>
<dbReference type="Pfam" id="PF00112">
    <property type="entry name" value="Peptidase_C1"/>
    <property type="match status" value="1"/>
</dbReference>
<comment type="function">
    <text evidence="9">Expression of the protease correlates with blood-feeding and suggests a role for the protease in blood digestion.</text>
</comment>
<reference evidence="13" key="1">
    <citation type="submission" date="2020-12" db="UniProtKB">
        <authorList>
            <consortium name="WormBaseParasite"/>
        </authorList>
    </citation>
    <scope>IDENTIFICATION</scope>
    <source>
        <strain evidence="13">MHco3</strain>
    </source>
</reference>
<protein>
    <submittedName>
        <fullName evidence="13">Pept_C1 domain-containing protein</fullName>
    </submittedName>
</protein>
<dbReference type="Gene3D" id="3.90.70.10">
    <property type="entry name" value="Cysteine proteinases"/>
    <property type="match status" value="1"/>
</dbReference>
<keyword evidence="2" id="KW-0645">Protease</keyword>
<evidence type="ECO:0000313" key="13">
    <source>
        <dbReference type="WBParaSite" id="HCON_00192070-00001"/>
    </source>
</evidence>
<evidence type="ECO:0000256" key="6">
    <source>
        <dbReference type="ARBA" id="ARBA00023145"/>
    </source>
</evidence>
<keyword evidence="6" id="KW-0865">Zymogen</keyword>
<dbReference type="Proteomes" id="UP000025227">
    <property type="component" value="Unplaced"/>
</dbReference>
<dbReference type="FunFam" id="3.90.70.10:FF:000031">
    <property type="entry name" value="Cathepsin B"/>
    <property type="match status" value="1"/>
</dbReference>
<sequence>MKYHAIVLCAFLCRISEASKADVLASLRAQKISEEAQRLSGESLVEYLNKNQNLFEAAITPASHGYKHKLMDLKFIGQKGNIVVEDEKDFGDDIPESFDGRVHWANCSSLWYIPDQANCGSCWAVASAAAMSDRLCIASKGAKQVHLSANDILSCCEDCGQGCRGGLAIEAWNFLIDNGVVTGGDYGSKDCCRPYPLHPCGHHGNDTYYGECDGTASTPKCKKRCQSGYRKSYTMDKFYGKYAYQLPNSVIAIQKEIMKNGPVVGSFTVFEDFSLYVKGIYKHTGGKIDGAHSVKIIGWGKEGHTPYWIIANSWNDDWGENGYFRMIRGNNECGIEDTVIAGIVRA</sequence>
<dbReference type="PRINTS" id="PR00705">
    <property type="entry name" value="PAPAIN"/>
</dbReference>
<dbReference type="GO" id="GO:0006508">
    <property type="term" value="P:proteolysis"/>
    <property type="evidence" value="ECO:0007669"/>
    <property type="project" value="UniProtKB-KW"/>
</dbReference>
<dbReference type="SUPFAM" id="SSF54001">
    <property type="entry name" value="Cysteine proteinases"/>
    <property type="match status" value="1"/>
</dbReference>
<evidence type="ECO:0000256" key="4">
    <source>
        <dbReference type="ARBA" id="ARBA00022801"/>
    </source>
</evidence>
<keyword evidence="7" id="KW-1015">Disulfide bond</keyword>
<dbReference type="AlphaFoldDB" id="A0A7I4Z5M0"/>
<feature type="domain" description="Peptidase C1A papain C-terminal" evidence="11">
    <location>
        <begin position="94"/>
        <end position="343"/>
    </location>
</feature>
<dbReference type="SMART" id="SM00645">
    <property type="entry name" value="Pept_C1"/>
    <property type="match status" value="1"/>
</dbReference>
<evidence type="ECO:0000256" key="8">
    <source>
        <dbReference type="ARBA" id="ARBA00023180"/>
    </source>
</evidence>
<dbReference type="WBParaSite" id="HCON_00192070-00001">
    <property type="protein sequence ID" value="HCON_00192070-00001"/>
    <property type="gene ID" value="HCON_00192070"/>
</dbReference>
<dbReference type="PROSITE" id="PS00640">
    <property type="entry name" value="THIOL_PROTEASE_ASN"/>
    <property type="match status" value="1"/>
</dbReference>
<dbReference type="PROSITE" id="PS00139">
    <property type="entry name" value="THIOL_PROTEASE_CYS"/>
    <property type="match status" value="1"/>
</dbReference>
<feature type="signal peptide" evidence="10">
    <location>
        <begin position="1"/>
        <end position="18"/>
    </location>
</feature>
<comment type="similarity">
    <text evidence="1">Belongs to the peptidase C1 family.</text>
</comment>
<feature type="chain" id="PRO_5029762795" evidence="10">
    <location>
        <begin position="19"/>
        <end position="346"/>
    </location>
</feature>
<dbReference type="InterPro" id="IPR038765">
    <property type="entry name" value="Papain-like_cys_pep_sf"/>
</dbReference>
<dbReference type="OMA" id="CYIESDI"/>
<dbReference type="InterPro" id="IPR025660">
    <property type="entry name" value="Pept_his_AS"/>
</dbReference>
<evidence type="ECO:0000256" key="7">
    <source>
        <dbReference type="ARBA" id="ARBA00023157"/>
    </source>
</evidence>
<evidence type="ECO:0000256" key="1">
    <source>
        <dbReference type="ARBA" id="ARBA00008455"/>
    </source>
</evidence>
<evidence type="ECO:0000256" key="2">
    <source>
        <dbReference type="ARBA" id="ARBA00022670"/>
    </source>
</evidence>
<dbReference type="GO" id="GO:0008234">
    <property type="term" value="F:cysteine-type peptidase activity"/>
    <property type="evidence" value="ECO:0007669"/>
    <property type="project" value="UniProtKB-KW"/>
</dbReference>
<accession>A0A7I4Z5M0</accession>
<dbReference type="PANTHER" id="PTHR12411">
    <property type="entry name" value="CYSTEINE PROTEASE FAMILY C1-RELATED"/>
    <property type="match status" value="1"/>
</dbReference>
<dbReference type="InterPro" id="IPR013128">
    <property type="entry name" value="Peptidase_C1A"/>
</dbReference>
<dbReference type="OrthoDB" id="10058785at2759"/>
<name>A0A7I4Z5M0_HAECO</name>
<proteinExistence type="inferred from homology"/>
<dbReference type="InterPro" id="IPR000169">
    <property type="entry name" value="Pept_cys_AS"/>
</dbReference>
<dbReference type="CDD" id="cd02620">
    <property type="entry name" value="Peptidase_C1A_CathepsinB"/>
    <property type="match status" value="1"/>
</dbReference>
<dbReference type="InterPro" id="IPR025661">
    <property type="entry name" value="Pept_asp_AS"/>
</dbReference>
<keyword evidence="5" id="KW-0788">Thiol protease</keyword>
<evidence type="ECO:0000256" key="9">
    <source>
        <dbReference type="ARBA" id="ARBA00057399"/>
    </source>
</evidence>
<evidence type="ECO:0000259" key="11">
    <source>
        <dbReference type="SMART" id="SM00645"/>
    </source>
</evidence>
<evidence type="ECO:0000256" key="5">
    <source>
        <dbReference type="ARBA" id="ARBA00022807"/>
    </source>
</evidence>
<evidence type="ECO:0000256" key="3">
    <source>
        <dbReference type="ARBA" id="ARBA00022729"/>
    </source>
</evidence>
<keyword evidence="8" id="KW-0325">Glycoprotein</keyword>
<keyword evidence="12" id="KW-1185">Reference proteome</keyword>
<dbReference type="PROSITE" id="PS00639">
    <property type="entry name" value="THIOL_PROTEASE_HIS"/>
    <property type="match status" value="1"/>
</dbReference>
<evidence type="ECO:0000256" key="10">
    <source>
        <dbReference type="SAM" id="SignalP"/>
    </source>
</evidence>